<protein>
    <recommendedName>
        <fullName evidence="2">F-box domain-containing protein</fullName>
    </recommendedName>
</protein>
<name>A0AAN8T8V4_SOLBU</name>
<sequence length="111" mass="12868">MKSKESCQNLDMSKSRNSSDSVQKFVFDSLTTDLTIEILSKLPAESLLRCKAVSNLWFQLISDSEFIKINLRVYVNKKENSNWMLISDFHTGHFSIKDSPFSSYFLRSLFL</sequence>
<dbReference type="Gene3D" id="1.20.1280.50">
    <property type="match status" value="1"/>
</dbReference>
<organism evidence="3 4">
    <name type="scientific">Solanum bulbocastanum</name>
    <name type="common">Wild potato</name>
    <dbReference type="NCBI Taxonomy" id="147425"/>
    <lineage>
        <taxon>Eukaryota</taxon>
        <taxon>Viridiplantae</taxon>
        <taxon>Streptophyta</taxon>
        <taxon>Embryophyta</taxon>
        <taxon>Tracheophyta</taxon>
        <taxon>Spermatophyta</taxon>
        <taxon>Magnoliopsida</taxon>
        <taxon>eudicotyledons</taxon>
        <taxon>Gunneridae</taxon>
        <taxon>Pentapetalae</taxon>
        <taxon>asterids</taxon>
        <taxon>lamiids</taxon>
        <taxon>Solanales</taxon>
        <taxon>Solanaceae</taxon>
        <taxon>Solanoideae</taxon>
        <taxon>Solaneae</taxon>
        <taxon>Solanum</taxon>
    </lineage>
</organism>
<dbReference type="Pfam" id="PF00646">
    <property type="entry name" value="F-box"/>
    <property type="match status" value="1"/>
</dbReference>
<feature type="region of interest" description="Disordered" evidence="1">
    <location>
        <begin position="1"/>
        <end position="20"/>
    </location>
</feature>
<evidence type="ECO:0000256" key="1">
    <source>
        <dbReference type="SAM" id="MobiDB-lite"/>
    </source>
</evidence>
<dbReference type="InterPro" id="IPR001810">
    <property type="entry name" value="F-box_dom"/>
</dbReference>
<dbReference type="EMBL" id="JBANQN010000007">
    <property type="protein sequence ID" value="KAK6784038.1"/>
    <property type="molecule type" value="Genomic_DNA"/>
</dbReference>
<evidence type="ECO:0000313" key="4">
    <source>
        <dbReference type="Proteomes" id="UP001371456"/>
    </source>
</evidence>
<dbReference type="SUPFAM" id="SSF81383">
    <property type="entry name" value="F-box domain"/>
    <property type="match status" value="1"/>
</dbReference>
<dbReference type="PANTHER" id="PTHR31672:SF13">
    <property type="entry name" value="F-BOX PROTEIN CPR30-LIKE"/>
    <property type="match status" value="1"/>
</dbReference>
<reference evidence="3 4" key="1">
    <citation type="submission" date="2024-02" db="EMBL/GenBank/DDBJ databases">
        <title>de novo genome assembly of Solanum bulbocastanum strain 11H21.</title>
        <authorList>
            <person name="Hosaka A.J."/>
        </authorList>
    </citation>
    <scope>NUCLEOTIDE SEQUENCE [LARGE SCALE GENOMIC DNA]</scope>
    <source>
        <tissue evidence="3">Young leaves</tissue>
    </source>
</reference>
<dbReference type="SMART" id="SM00256">
    <property type="entry name" value="FBOX"/>
    <property type="match status" value="1"/>
</dbReference>
<proteinExistence type="predicted"/>
<dbReference type="PANTHER" id="PTHR31672">
    <property type="entry name" value="BNACNNG10540D PROTEIN"/>
    <property type="match status" value="1"/>
</dbReference>
<dbReference type="AlphaFoldDB" id="A0AAN8T8V4"/>
<dbReference type="InterPro" id="IPR036047">
    <property type="entry name" value="F-box-like_dom_sf"/>
</dbReference>
<keyword evidence="4" id="KW-1185">Reference proteome</keyword>
<evidence type="ECO:0000259" key="2">
    <source>
        <dbReference type="SMART" id="SM00256"/>
    </source>
</evidence>
<comment type="caution">
    <text evidence="3">The sequence shown here is derived from an EMBL/GenBank/DDBJ whole genome shotgun (WGS) entry which is preliminary data.</text>
</comment>
<feature type="domain" description="F-box" evidence="2">
    <location>
        <begin position="30"/>
        <end position="70"/>
    </location>
</feature>
<evidence type="ECO:0000313" key="3">
    <source>
        <dbReference type="EMBL" id="KAK6784038.1"/>
    </source>
</evidence>
<dbReference type="InterPro" id="IPR050796">
    <property type="entry name" value="SCF_F-box_component"/>
</dbReference>
<accession>A0AAN8T8V4</accession>
<gene>
    <name evidence="3" type="ORF">RDI58_017492</name>
</gene>
<dbReference type="Proteomes" id="UP001371456">
    <property type="component" value="Unassembled WGS sequence"/>
</dbReference>